<dbReference type="Proteomes" id="UP000192707">
    <property type="component" value="Unassembled WGS sequence"/>
</dbReference>
<comment type="caution">
    <text evidence="1">The sequence shown here is derived from an EMBL/GenBank/DDBJ whole genome shotgun (WGS) entry which is preliminary data.</text>
</comment>
<reference evidence="1 2" key="1">
    <citation type="submission" date="2016-12" db="EMBL/GenBank/DDBJ databases">
        <title>The new phylogeny of genus Mycobacterium.</title>
        <authorList>
            <person name="Tortoli E."/>
            <person name="Trovato A."/>
            <person name="Cirillo D.M."/>
        </authorList>
    </citation>
    <scope>NUCLEOTIDE SEQUENCE [LARGE SCALE GENOMIC DNA]</scope>
    <source>
        <strain evidence="1 2">DSM 45069</strain>
    </source>
</reference>
<dbReference type="AlphaFoldDB" id="A0A1W9Z560"/>
<dbReference type="EMBL" id="MVHG01000166">
    <property type="protein sequence ID" value="ORA07423.1"/>
    <property type="molecule type" value="Genomic_DNA"/>
</dbReference>
<evidence type="ECO:0000313" key="1">
    <source>
        <dbReference type="EMBL" id="ORA07423.1"/>
    </source>
</evidence>
<gene>
    <name evidence="1" type="ORF">BST14_27785</name>
</gene>
<accession>A0A1W9Z560</accession>
<organism evidence="1 2">
    <name type="scientific">Mycobacterium arosiense ATCC BAA-1401 = DSM 45069</name>
    <dbReference type="NCBI Taxonomy" id="1265311"/>
    <lineage>
        <taxon>Bacteria</taxon>
        <taxon>Bacillati</taxon>
        <taxon>Actinomycetota</taxon>
        <taxon>Actinomycetes</taxon>
        <taxon>Mycobacteriales</taxon>
        <taxon>Mycobacteriaceae</taxon>
        <taxon>Mycobacterium</taxon>
        <taxon>Mycobacterium avium complex (MAC)</taxon>
    </lineage>
</organism>
<proteinExistence type="predicted"/>
<evidence type="ECO:0000313" key="2">
    <source>
        <dbReference type="Proteomes" id="UP000192707"/>
    </source>
</evidence>
<protein>
    <submittedName>
        <fullName evidence="1">Uncharacterized protein</fullName>
    </submittedName>
</protein>
<name>A0A1W9Z560_MYCAI</name>
<keyword evidence="2" id="KW-1185">Reference proteome</keyword>
<sequence length="70" mass="7527">MAKELEKAERVCKAVGAPELWGAVVTMSDAVSAYVAELQRVRETARSVGLTDEQWSELLLGTDGVGNYVA</sequence>